<dbReference type="PATRIC" id="fig|273678.4.peg.211"/>
<dbReference type="AlphaFoldDB" id="A0A0M2HS28"/>
<dbReference type="Gene3D" id="3.90.320.10">
    <property type="match status" value="1"/>
</dbReference>
<dbReference type="InterPro" id="IPR011604">
    <property type="entry name" value="PDDEXK-like_dom_sf"/>
</dbReference>
<protein>
    <submittedName>
        <fullName evidence="2">YqaJ-like viral recombinase domain protein</fullName>
    </submittedName>
</protein>
<dbReference type="STRING" id="273678.RS84_00219"/>
<organism evidence="2 3">
    <name type="scientific">Microbacterium hydrocarbonoxydans</name>
    <dbReference type="NCBI Taxonomy" id="273678"/>
    <lineage>
        <taxon>Bacteria</taxon>
        <taxon>Bacillati</taxon>
        <taxon>Actinomycetota</taxon>
        <taxon>Actinomycetes</taxon>
        <taxon>Micrococcales</taxon>
        <taxon>Microbacteriaceae</taxon>
        <taxon>Microbacterium</taxon>
    </lineage>
</organism>
<feature type="domain" description="YqaJ viral recombinase" evidence="1">
    <location>
        <begin position="24"/>
        <end position="151"/>
    </location>
</feature>
<dbReference type="InterPro" id="IPR011335">
    <property type="entry name" value="Restrct_endonuc-II-like"/>
</dbReference>
<proteinExistence type="predicted"/>
<dbReference type="EMBL" id="JYJB01000003">
    <property type="protein sequence ID" value="KJL49506.1"/>
    <property type="molecule type" value="Genomic_DNA"/>
</dbReference>
<evidence type="ECO:0000313" key="2">
    <source>
        <dbReference type="EMBL" id="KJL49506.1"/>
    </source>
</evidence>
<dbReference type="PANTHER" id="PTHR46609:SF6">
    <property type="entry name" value="EXONUCLEASE, PHAGE-TYPE_RECB, C-TERMINAL DOMAIN-CONTAINING PROTEIN-RELATED"/>
    <property type="match status" value="1"/>
</dbReference>
<dbReference type="SUPFAM" id="SSF52980">
    <property type="entry name" value="Restriction endonuclease-like"/>
    <property type="match status" value="1"/>
</dbReference>
<keyword evidence="3" id="KW-1185">Reference proteome</keyword>
<comment type="caution">
    <text evidence="2">The sequence shown here is derived from an EMBL/GenBank/DDBJ whole genome shotgun (WGS) entry which is preliminary data.</text>
</comment>
<dbReference type="OrthoDB" id="5053346at2"/>
<dbReference type="Proteomes" id="UP000033900">
    <property type="component" value="Unassembled WGS sequence"/>
</dbReference>
<dbReference type="InterPro" id="IPR019080">
    <property type="entry name" value="YqaJ_viral_recombinase"/>
</dbReference>
<accession>A0A0M2HS28</accession>
<name>A0A0M2HS28_9MICO</name>
<reference evidence="2 3" key="1">
    <citation type="submission" date="2015-02" db="EMBL/GenBank/DDBJ databases">
        <title>Draft genome sequences of ten Microbacterium spp. with emphasis on heavy metal contaminated environments.</title>
        <authorList>
            <person name="Corretto E."/>
        </authorList>
    </citation>
    <scope>NUCLEOTIDE SEQUENCE [LARGE SCALE GENOMIC DNA]</scope>
    <source>
        <strain evidence="2 3">SA35</strain>
    </source>
</reference>
<evidence type="ECO:0000313" key="3">
    <source>
        <dbReference type="Proteomes" id="UP000033900"/>
    </source>
</evidence>
<evidence type="ECO:0000259" key="1">
    <source>
        <dbReference type="Pfam" id="PF09588"/>
    </source>
</evidence>
<dbReference type="InterPro" id="IPR051703">
    <property type="entry name" value="NF-kappa-B_Signaling_Reg"/>
</dbReference>
<sequence>MLEIIDRPLRIVAEDSLGSDEGRAARAAGVTASEAHTIAHAGRGAQLRILDDKLNGATFRGNAHTRRGHEREDFLIDWASENVALCAANIALIGHPELTWLLATPDGLGWDMAHGPFGVEVKSHDHTWGGRDDIPAEHYDQMQIGMAVTETNWWLYVWEVMGEDGTPTLDDPRFVWVPRDEHRIGVLIGEAEKFMAWREAGAPEIDDLPADVDDALADWARARAMKTAAAAAEAAADKIIRAYALDEADERGAKGAGQRAAFALTKLPVLDEAAWADAEPASYAEVVDMRTRVKAAEKAAAALYHRDQVRLTITATKGAAS</sequence>
<dbReference type="RefSeq" id="WP_160298154.1">
    <property type="nucleotide sequence ID" value="NZ_JYJB01000003.1"/>
</dbReference>
<dbReference type="Pfam" id="PF09588">
    <property type="entry name" value="YqaJ"/>
    <property type="match status" value="1"/>
</dbReference>
<gene>
    <name evidence="2" type="ORF">RS84_00219</name>
</gene>
<dbReference type="PANTHER" id="PTHR46609">
    <property type="entry name" value="EXONUCLEASE, PHAGE-TYPE/RECB, C-TERMINAL DOMAIN-CONTAINING PROTEIN"/>
    <property type="match status" value="1"/>
</dbReference>